<dbReference type="Proteomes" id="UP000235943">
    <property type="component" value="Unassembled WGS sequence"/>
</dbReference>
<evidence type="ECO:0000313" key="3">
    <source>
        <dbReference type="Proteomes" id="UP000235943"/>
    </source>
</evidence>
<comment type="caution">
    <text evidence="2">The sequence shown here is derived from an EMBL/GenBank/DDBJ whole genome shotgun (WGS) entry which is preliminary data.</text>
</comment>
<proteinExistence type="predicted"/>
<sequence length="180" mass="19531">MTEINTVESQDLTPLLNLKVLSTWTLDRQGVHNIDLATYERGLATFQTALRSQHVEGDRTGMLGSWQRASRARRVLKPWKKLVKTQRDAAAAAEELRVAYADHVALVAALPQQRRDKAEAKLNRRQAAGALASKSLHKTASNMAPSGSEDEDSGETAGKGPAPAQSGPIRGINDLFHKAG</sequence>
<evidence type="ECO:0000256" key="1">
    <source>
        <dbReference type="SAM" id="MobiDB-lite"/>
    </source>
</evidence>
<keyword evidence="3" id="KW-1185">Reference proteome</keyword>
<gene>
    <name evidence="2" type="ORF">C1J00_30030</name>
</gene>
<feature type="region of interest" description="Disordered" evidence="1">
    <location>
        <begin position="117"/>
        <end position="180"/>
    </location>
</feature>
<name>A0A2N8THW3_9ACTN</name>
<dbReference type="AlphaFoldDB" id="A0A2N8THW3"/>
<dbReference type="OrthoDB" id="4221044at2"/>
<accession>A0A2N8THW3</accession>
<evidence type="ECO:0000313" key="2">
    <source>
        <dbReference type="EMBL" id="PNG18631.1"/>
    </source>
</evidence>
<dbReference type="EMBL" id="POUC01000293">
    <property type="protein sequence ID" value="PNG18631.1"/>
    <property type="molecule type" value="Genomic_DNA"/>
</dbReference>
<organism evidence="2 3">
    <name type="scientific">Streptomyces cahuitamycinicus</name>
    <dbReference type="NCBI Taxonomy" id="2070367"/>
    <lineage>
        <taxon>Bacteria</taxon>
        <taxon>Bacillati</taxon>
        <taxon>Actinomycetota</taxon>
        <taxon>Actinomycetes</taxon>
        <taxon>Kitasatosporales</taxon>
        <taxon>Streptomycetaceae</taxon>
        <taxon>Streptomyces</taxon>
    </lineage>
</organism>
<reference evidence="2 3" key="1">
    <citation type="submission" date="2018-01" db="EMBL/GenBank/DDBJ databases">
        <title>Draft genome sequence of Streptomyces sp. 13K301.</title>
        <authorList>
            <person name="Sahin N."/>
            <person name="Saygin H."/>
            <person name="Ay H."/>
        </authorList>
    </citation>
    <scope>NUCLEOTIDE SEQUENCE [LARGE SCALE GENOMIC DNA]</scope>
    <source>
        <strain evidence="2 3">13K301</strain>
    </source>
</reference>
<dbReference type="RefSeq" id="WP_102912137.1">
    <property type="nucleotide sequence ID" value="NZ_POUC01000293.1"/>
</dbReference>
<protein>
    <submittedName>
        <fullName evidence="2">Uncharacterized protein</fullName>
    </submittedName>
</protein>